<proteinExistence type="predicted"/>
<name>A0ABV9DIL5_9BACI</name>
<feature type="domain" description="HTH merR-type" evidence="5">
    <location>
        <begin position="1"/>
        <end position="69"/>
    </location>
</feature>
<dbReference type="InterPro" id="IPR009061">
    <property type="entry name" value="DNA-bd_dom_put_sf"/>
</dbReference>
<evidence type="ECO:0000256" key="4">
    <source>
        <dbReference type="PROSITE-ProRule" id="PRU00339"/>
    </source>
</evidence>
<dbReference type="InterPro" id="IPR047057">
    <property type="entry name" value="MerR_fam"/>
</dbReference>
<evidence type="ECO:0000256" key="2">
    <source>
        <dbReference type="ARBA" id="ARBA00023125"/>
    </source>
</evidence>
<dbReference type="Pfam" id="PF08241">
    <property type="entry name" value="Methyltransf_11"/>
    <property type="match status" value="1"/>
</dbReference>
<dbReference type="SUPFAM" id="SSF46955">
    <property type="entry name" value="Putative DNA-binding domain"/>
    <property type="match status" value="1"/>
</dbReference>
<dbReference type="InterPro" id="IPR029063">
    <property type="entry name" value="SAM-dependent_MTases_sf"/>
</dbReference>
<feature type="repeat" description="TPR" evidence="4">
    <location>
        <begin position="147"/>
        <end position="180"/>
    </location>
</feature>
<evidence type="ECO:0000259" key="5">
    <source>
        <dbReference type="PROSITE" id="PS50937"/>
    </source>
</evidence>
<dbReference type="InterPro" id="IPR013216">
    <property type="entry name" value="Methyltransf_11"/>
</dbReference>
<dbReference type="InterPro" id="IPR000551">
    <property type="entry name" value="MerR-type_HTH_dom"/>
</dbReference>
<dbReference type="CDD" id="cd02440">
    <property type="entry name" value="AdoMet_MTases"/>
    <property type="match status" value="1"/>
</dbReference>
<accession>A0ABV9DIL5</accession>
<sequence>MQIKEVAERLNTTTRSIRFYEQKGLISPGKDTENDYRTFTENDILRLSTILALREIGMSVKNIKGILENPDMSIKGYLNIQRSALFEKWIEMKDMINTIDQMMEKTNSEAFSVNQIFELSRHLKNMKKLRKDWEDKWNFDSQAEGYDQNIKMAGYRFNVHQDYEKALSKIKETIELHPNDICVDIGVGTGNLGSKFLDDGVRIIGVDQSEEMLKVCQEKHPSIETRKGHFLALPLLDNQVDGVVSSYALHHIPDSEKLLALEEMTRVLKDDGQLCIVDLMFPDDNTRAEVIEPFEKQGNAEAIYAIEDEFYANQSVLVKWLTANKYKVETHQFNDILSMLYATRE</sequence>
<dbReference type="CDD" id="cd01106">
    <property type="entry name" value="HTH_TipAL-Mta"/>
    <property type="match status" value="1"/>
</dbReference>
<keyword evidence="4" id="KW-0802">TPR repeat</keyword>
<evidence type="ECO:0000313" key="7">
    <source>
        <dbReference type="Proteomes" id="UP001595989"/>
    </source>
</evidence>
<keyword evidence="7" id="KW-1185">Reference proteome</keyword>
<dbReference type="Gene3D" id="1.10.1660.10">
    <property type="match status" value="1"/>
</dbReference>
<dbReference type="PANTHER" id="PTHR30204">
    <property type="entry name" value="REDOX-CYCLING DRUG-SENSING TRANSCRIPTIONAL ACTIVATOR SOXR"/>
    <property type="match status" value="1"/>
</dbReference>
<organism evidence="6 7">
    <name type="scientific">Virgibacillus kekensis</name>
    <dbReference type="NCBI Taxonomy" id="202261"/>
    <lineage>
        <taxon>Bacteria</taxon>
        <taxon>Bacillati</taxon>
        <taxon>Bacillota</taxon>
        <taxon>Bacilli</taxon>
        <taxon>Bacillales</taxon>
        <taxon>Bacillaceae</taxon>
        <taxon>Virgibacillus</taxon>
    </lineage>
</organism>
<dbReference type="Pfam" id="PF13411">
    <property type="entry name" value="MerR_1"/>
    <property type="match status" value="1"/>
</dbReference>
<protein>
    <submittedName>
        <fullName evidence="6">MerR family transcriptional regulator</fullName>
    </submittedName>
</protein>
<comment type="caution">
    <text evidence="6">The sequence shown here is derived from an EMBL/GenBank/DDBJ whole genome shotgun (WGS) entry which is preliminary data.</text>
</comment>
<keyword evidence="2" id="KW-0238">DNA-binding</keyword>
<evidence type="ECO:0000256" key="3">
    <source>
        <dbReference type="ARBA" id="ARBA00023163"/>
    </source>
</evidence>
<keyword evidence="3" id="KW-0804">Transcription</keyword>
<dbReference type="SMART" id="SM00422">
    <property type="entry name" value="HTH_MERR"/>
    <property type="match status" value="1"/>
</dbReference>
<dbReference type="EMBL" id="JBHSFU010000004">
    <property type="protein sequence ID" value="MFC4558213.1"/>
    <property type="molecule type" value="Genomic_DNA"/>
</dbReference>
<dbReference type="Gene3D" id="3.40.50.150">
    <property type="entry name" value="Vaccinia Virus protein VP39"/>
    <property type="match status" value="1"/>
</dbReference>
<reference evidence="7" key="1">
    <citation type="journal article" date="2019" name="Int. J. Syst. Evol. Microbiol.">
        <title>The Global Catalogue of Microorganisms (GCM) 10K type strain sequencing project: providing services to taxonomists for standard genome sequencing and annotation.</title>
        <authorList>
            <consortium name="The Broad Institute Genomics Platform"/>
            <consortium name="The Broad Institute Genome Sequencing Center for Infectious Disease"/>
            <person name="Wu L."/>
            <person name="Ma J."/>
        </authorList>
    </citation>
    <scope>NUCLEOTIDE SEQUENCE [LARGE SCALE GENOMIC DNA]</scope>
    <source>
        <strain evidence="7">CGMCC 4.7426</strain>
    </source>
</reference>
<dbReference type="SUPFAM" id="SSF53335">
    <property type="entry name" value="S-adenosyl-L-methionine-dependent methyltransferases"/>
    <property type="match status" value="1"/>
</dbReference>
<evidence type="ECO:0000313" key="6">
    <source>
        <dbReference type="EMBL" id="MFC4558213.1"/>
    </source>
</evidence>
<evidence type="ECO:0000256" key="1">
    <source>
        <dbReference type="ARBA" id="ARBA00023015"/>
    </source>
</evidence>
<dbReference type="PANTHER" id="PTHR30204:SF94">
    <property type="entry name" value="HEAVY METAL-DEPENDENT TRANSCRIPTIONAL REGULATOR HI_0293-RELATED"/>
    <property type="match status" value="1"/>
</dbReference>
<keyword evidence="1" id="KW-0805">Transcription regulation</keyword>
<gene>
    <name evidence="6" type="ORF">ACFO3D_08305</name>
</gene>
<dbReference type="PROSITE" id="PS50937">
    <property type="entry name" value="HTH_MERR_2"/>
    <property type="match status" value="1"/>
</dbReference>
<dbReference type="Proteomes" id="UP001595989">
    <property type="component" value="Unassembled WGS sequence"/>
</dbReference>
<dbReference type="RefSeq" id="WP_390294699.1">
    <property type="nucleotide sequence ID" value="NZ_JBHSFU010000004.1"/>
</dbReference>
<dbReference type="InterPro" id="IPR019734">
    <property type="entry name" value="TPR_rpt"/>
</dbReference>
<dbReference type="PROSITE" id="PS50005">
    <property type="entry name" value="TPR"/>
    <property type="match status" value="1"/>
</dbReference>